<gene>
    <name evidence="1" type="ORF">KSP39_PZI001648</name>
</gene>
<name>A0AAP0C1H6_9ASPA</name>
<evidence type="ECO:0000313" key="2">
    <source>
        <dbReference type="Proteomes" id="UP001418222"/>
    </source>
</evidence>
<dbReference type="AlphaFoldDB" id="A0AAP0C1H6"/>
<comment type="caution">
    <text evidence="1">The sequence shown here is derived from an EMBL/GenBank/DDBJ whole genome shotgun (WGS) entry which is preliminary data.</text>
</comment>
<protein>
    <submittedName>
        <fullName evidence="1">Uncharacterized protein</fullName>
    </submittedName>
</protein>
<proteinExistence type="predicted"/>
<accession>A0AAP0C1H6</accession>
<keyword evidence="2" id="KW-1185">Reference proteome</keyword>
<dbReference type="EMBL" id="JBBWWQ010000002">
    <property type="protein sequence ID" value="KAK8954972.1"/>
    <property type="molecule type" value="Genomic_DNA"/>
</dbReference>
<sequence>MTRKVLPDLPERTQRKPPFFLATERDFAPGGEGNFCAYVETRVAISGVVKNFHDSESLFFRDLAAGASPTAAREFAVWRGSRGVASVFTRRNVALVYILDEDEDEASDPE</sequence>
<reference evidence="1 2" key="1">
    <citation type="journal article" date="2022" name="Nat. Plants">
        <title>Genomes of leafy and leafless Platanthera orchids illuminate the evolution of mycoheterotrophy.</title>
        <authorList>
            <person name="Li M.H."/>
            <person name="Liu K.W."/>
            <person name="Li Z."/>
            <person name="Lu H.C."/>
            <person name="Ye Q.L."/>
            <person name="Zhang D."/>
            <person name="Wang J.Y."/>
            <person name="Li Y.F."/>
            <person name="Zhong Z.M."/>
            <person name="Liu X."/>
            <person name="Yu X."/>
            <person name="Liu D.K."/>
            <person name="Tu X.D."/>
            <person name="Liu B."/>
            <person name="Hao Y."/>
            <person name="Liao X.Y."/>
            <person name="Jiang Y.T."/>
            <person name="Sun W.H."/>
            <person name="Chen J."/>
            <person name="Chen Y.Q."/>
            <person name="Ai Y."/>
            <person name="Zhai J.W."/>
            <person name="Wu S.S."/>
            <person name="Zhou Z."/>
            <person name="Hsiao Y.Y."/>
            <person name="Wu W.L."/>
            <person name="Chen Y.Y."/>
            <person name="Lin Y.F."/>
            <person name="Hsu J.L."/>
            <person name="Li C.Y."/>
            <person name="Wang Z.W."/>
            <person name="Zhao X."/>
            <person name="Zhong W.Y."/>
            <person name="Ma X.K."/>
            <person name="Ma L."/>
            <person name="Huang J."/>
            <person name="Chen G.Z."/>
            <person name="Huang M.Z."/>
            <person name="Huang L."/>
            <person name="Peng D.H."/>
            <person name="Luo Y.B."/>
            <person name="Zou S.Q."/>
            <person name="Chen S.P."/>
            <person name="Lan S."/>
            <person name="Tsai W.C."/>
            <person name="Van de Peer Y."/>
            <person name="Liu Z.J."/>
        </authorList>
    </citation>
    <scope>NUCLEOTIDE SEQUENCE [LARGE SCALE GENOMIC DNA]</scope>
    <source>
        <strain evidence="1">Lor287</strain>
    </source>
</reference>
<dbReference type="Proteomes" id="UP001418222">
    <property type="component" value="Unassembled WGS sequence"/>
</dbReference>
<evidence type="ECO:0000313" key="1">
    <source>
        <dbReference type="EMBL" id="KAK8954972.1"/>
    </source>
</evidence>
<organism evidence="1 2">
    <name type="scientific">Platanthera zijinensis</name>
    <dbReference type="NCBI Taxonomy" id="2320716"/>
    <lineage>
        <taxon>Eukaryota</taxon>
        <taxon>Viridiplantae</taxon>
        <taxon>Streptophyta</taxon>
        <taxon>Embryophyta</taxon>
        <taxon>Tracheophyta</taxon>
        <taxon>Spermatophyta</taxon>
        <taxon>Magnoliopsida</taxon>
        <taxon>Liliopsida</taxon>
        <taxon>Asparagales</taxon>
        <taxon>Orchidaceae</taxon>
        <taxon>Orchidoideae</taxon>
        <taxon>Orchideae</taxon>
        <taxon>Orchidinae</taxon>
        <taxon>Platanthera</taxon>
    </lineage>
</organism>